<protein>
    <submittedName>
        <fullName evidence="3">SWIM zinc finger family protein</fullName>
    </submittedName>
</protein>
<reference evidence="3 4" key="1">
    <citation type="submission" date="2020-10" db="EMBL/GenBank/DDBJ databases">
        <title>Identification of Nocardia species via Next-generation sequencing and recognition of intraspecies genetic diversity.</title>
        <authorList>
            <person name="Li P."/>
            <person name="Li P."/>
            <person name="Lu B."/>
        </authorList>
    </citation>
    <scope>NUCLEOTIDE SEQUENCE [LARGE SCALE GENOMIC DNA]</scope>
    <source>
        <strain evidence="3 4">N-11</strain>
    </source>
</reference>
<sequence>MTTPWTEDQVTALAPDASSLSAARKLVNRWNESGQHGAALWGRCKGSGATPYQTIVDLSGPAYRCSCPSRKFPCKHALSLLLRWAAGEVAATAEPADYAASWIGGRAARAATADRTRTPNPATAEQRRVRVTAGLEELDVWLGDQVRTGLAQADRSYRAFEAVAARMVDAQAPGLASALRRLPTAVATRTDWPDVVLREYARMHLLIAAHRQLDAVPPALRASIRTHVGYPSPAEVVRAEAPVRDRWMVFGLRITEEERLYTRRAWLYGRESGRWALVVDHSFGSPGFPADVPALGQLADAELHFYPGAAPLRALWGERHGAAEPFTTLPTEAGRAATIAAALSGHATALGADPWLRSWPMLLARVVPTRTEQGWYVTESDGTALPIRPGEQPWTLLAVSGGHPVTVVGEWSPDGLAPISVFTAGEVTDLTPTETFGRDAPRPPAGASASADLTSVALLGTARRAPDLTALAPPIARAAERLPSDPALRLLESAALHDLFRRGGVAPATAAAPETAADDPRPILPRPAVARLAHMLRERSAFLPEWFDAAAPHDYRAPDALCEQLLEHAKINVTLREPLLRLAGTRGNWLAARHPDWRDLVRQPSPASERSADTWLFGQPAERRDWLAALRRDDAEAARTTLTAAWPKETGPLKAELLALLAEGLGPDDEPLLETALDDRRADVRRTAAGLLARLPESAFSLRMRGRASAWLRAEHRMLHTHVVLALPDTLDAAAQRDGITDRTSEFAYRWNGAPDVSAARLRQVVAATPLTHWTAVLGTPQQAVRATIEDRFRQPVFDGWVDAALAQRDSAWARALFDAGVPTDLAMLRRRELFALLPLRDRTAHLVRLDGSWLSEIEALLPAMGHPWPEALAQHVVLLLFERARAAARRPETHGASPNAHRSLLATAAVHLPITAAGSLSAVARRCDDPAWERAFDQLAHDLNHRSMMLEELQ</sequence>
<dbReference type="RefSeq" id="WP_195035053.1">
    <property type="nucleotide sequence ID" value="NZ_JADLRE010000020.1"/>
</dbReference>
<organism evidence="3 4">
    <name type="scientific">Nocardia abscessus</name>
    <dbReference type="NCBI Taxonomy" id="120957"/>
    <lineage>
        <taxon>Bacteria</taxon>
        <taxon>Bacillati</taxon>
        <taxon>Actinomycetota</taxon>
        <taxon>Actinomycetes</taxon>
        <taxon>Mycobacteriales</taxon>
        <taxon>Nocardiaceae</taxon>
        <taxon>Nocardia</taxon>
    </lineage>
</organism>
<dbReference type="EMBL" id="JADLRE010000020">
    <property type="protein sequence ID" value="MBF6228114.1"/>
    <property type="molecule type" value="Genomic_DNA"/>
</dbReference>
<keyword evidence="1" id="KW-0862">Zinc</keyword>
<dbReference type="Pfam" id="PF18944">
    <property type="entry name" value="DUF5691"/>
    <property type="match status" value="1"/>
</dbReference>
<name>A0ABS0CCN2_9NOCA</name>
<dbReference type="InterPro" id="IPR007527">
    <property type="entry name" value="Znf_SWIM"/>
</dbReference>
<gene>
    <name evidence="3" type="ORF">IU470_23785</name>
</gene>
<feature type="domain" description="SWIM-type" evidence="2">
    <location>
        <begin position="52"/>
        <end position="85"/>
    </location>
</feature>
<accession>A0ABS0CCN2</accession>
<evidence type="ECO:0000313" key="3">
    <source>
        <dbReference type="EMBL" id="MBF6228114.1"/>
    </source>
</evidence>
<evidence type="ECO:0000259" key="2">
    <source>
        <dbReference type="PROSITE" id="PS50966"/>
    </source>
</evidence>
<evidence type="ECO:0000313" key="4">
    <source>
        <dbReference type="Proteomes" id="UP000807309"/>
    </source>
</evidence>
<keyword evidence="4" id="KW-1185">Reference proteome</keyword>
<comment type="caution">
    <text evidence="3">The sequence shown here is derived from an EMBL/GenBank/DDBJ whole genome shotgun (WGS) entry which is preliminary data.</text>
</comment>
<keyword evidence="1" id="KW-0479">Metal-binding</keyword>
<keyword evidence="1" id="KW-0863">Zinc-finger</keyword>
<dbReference type="InterPro" id="IPR043746">
    <property type="entry name" value="DUF5691"/>
</dbReference>
<dbReference type="Pfam" id="PF04434">
    <property type="entry name" value="SWIM"/>
    <property type="match status" value="1"/>
</dbReference>
<dbReference type="PROSITE" id="PS50966">
    <property type="entry name" value="ZF_SWIM"/>
    <property type="match status" value="1"/>
</dbReference>
<evidence type="ECO:0000256" key="1">
    <source>
        <dbReference type="PROSITE-ProRule" id="PRU00325"/>
    </source>
</evidence>
<dbReference type="Proteomes" id="UP000807309">
    <property type="component" value="Unassembled WGS sequence"/>
</dbReference>
<proteinExistence type="predicted"/>